<proteinExistence type="predicted"/>
<keyword evidence="3" id="KW-1185">Reference proteome</keyword>
<sequence length="175" mass="19498">MHRNAMLMRRIRLIDNPPEDNGGNAGDGVDNGEPVDWEAKYRDAIAHSREWEKRAKDNKAAAEELEKLKESQMSEAEKTARRISELEAKNAAYESEKQQAAWKAEVSKKTGVPADLLRGSTLEDIQAHAEQLDAVLHPKPKGAGLKDPGRTPEHKTNDADTSLRSYVGQLFGRNE</sequence>
<keyword evidence="2" id="KW-0547">Nucleotide-binding</keyword>
<reference evidence="2" key="1">
    <citation type="submission" date="2020-08" db="EMBL/GenBank/DDBJ databases">
        <authorList>
            <person name="Cejkova D."/>
            <person name="Kubasova T."/>
            <person name="Jahodarova E."/>
            <person name="Rychlik I."/>
        </authorList>
    </citation>
    <scope>NUCLEOTIDE SEQUENCE</scope>
    <source>
        <strain evidence="2">An836</strain>
    </source>
</reference>
<dbReference type="EMBL" id="JACLYU010000010">
    <property type="protein sequence ID" value="MBM6699915.1"/>
    <property type="molecule type" value="Genomic_DNA"/>
</dbReference>
<keyword evidence="2" id="KW-0378">Hydrolase</keyword>
<reference evidence="2" key="2">
    <citation type="journal article" date="2021" name="Sci. Rep.">
        <title>The distribution of antibiotic resistance genes in chicken gut microbiota commensals.</title>
        <authorList>
            <person name="Juricova H."/>
            <person name="Matiasovicova J."/>
            <person name="Kubasova T."/>
            <person name="Cejkova D."/>
            <person name="Rychlik I."/>
        </authorList>
    </citation>
    <scope>NUCLEOTIDE SEQUENCE</scope>
    <source>
        <strain evidence="2">An836</strain>
    </source>
</reference>
<name>A0A938WYH7_9BIFI</name>
<dbReference type="Proteomes" id="UP000718821">
    <property type="component" value="Unassembled WGS sequence"/>
</dbReference>
<accession>A0A938WYH7</accession>
<evidence type="ECO:0000313" key="3">
    <source>
        <dbReference type="Proteomes" id="UP000718821"/>
    </source>
</evidence>
<evidence type="ECO:0000256" key="1">
    <source>
        <dbReference type="SAM" id="MobiDB-lite"/>
    </source>
</evidence>
<protein>
    <submittedName>
        <fullName evidence="2">Helicase</fullName>
    </submittedName>
</protein>
<dbReference type="GO" id="GO:0004386">
    <property type="term" value="F:helicase activity"/>
    <property type="evidence" value="ECO:0007669"/>
    <property type="project" value="UniProtKB-KW"/>
</dbReference>
<organism evidence="2 3">
    <name type="scientific">Bifidobacterium pullorum subsp. saeculare</name>
    <dbReference type="NCBI Taxonomy" id="78257"/>
    <lineage>
        <taxon>Bacteria</taxon>
        <taxon>Bacillati</taxon>
        <taxon>Actinomycetota</taxon>
        <taxon>Actinomycetes</taxon>
        <taxon>Bifidobacteriales</taxon>
        <taxon>Bifidobacteriaceae</taxon>
        <taxon>Bifidobacterium</taxon>
    </lineage>
</organism>
<gene>
    <name evidence="2" type="ORF">H7U32_06265</name>
</gene>
<evidence type="ECO:0000313" key="2">
    <source>
        <dbReference type="EMBL" id="MBM6699915.1"/>
    </source>
</evidence>
<feature type="region of interest" description="Disordered" evidence="1">
    <location>
        <begin position="14"/>
        <end position="35"/>
    </location>
</feature>
<dbReference type="AlphaFoldDB" id="A0A938WYH7"/>
<dbReference type="RefSeq" id="WP_204469038.1">
    <property type="nucleotide sequence ID" value="NZ_JACLYU010000010.1"/>
</dbReference>
<keyword evidence="2" id="KW-0067">ATP-binding</keyword>
<keyword evidence="2" id="KW-0347">Helicase</keyword>
<feature type="region of interest" description="Disordered" evidence="1">
    <location>
        <begin position="50"/>
        <end position="81"/>
    </location>
</feature>
<feature type="region of interest" description="Disordered" evidence="1">
    <location>
        <begin position="129"/>
        <end position="175"/>
    </location>
</feature>
<comment type="caution">
    <text evidence="2">The sequence shown here is derived from an EMBL/GenBank/DDBJ whole genome shotgun (WGS) entry which is preliminary data.</text>
</comment>
<feature type="compositionally biased region" description="Basic and acidic residues" evidence="1">
    <location>
        <begin position="147"/>
        <end position="158"/>
    </location>
</feature>